<dbReference type="InterPro" id="IPR015919">
    <property type="entry name" value="Cadherin-like_sf"/>
</dbReference>
<protein>
    <submittedName>
        <fullName evidence="2">Uncharacterized protein</fullName>
    </submittedName>
</protein>
<dbReference type="RefSeq" id="WP_058524593.1">
    <property type="nucleotide sequence ID" value="NZ_CAAAHV010000027.1"/>
</dbReference>
<dbReference type="GO" id="GO:0005509">
    <property type="term" value="F:calcium ion binding"/>
    <property type="evidence" value="ECO:0007669"/>
    <property type="project" value="InterPro"/>
</dbReference>
<dbReference type="Proteomes" id="UP000054735">
    <property type="component" value="Unassembled WGS sequence"/>
</dbReference>
<dbReference type="SUPFAM" id="SSF49313">
    <property type="entry name" value="Cadherin-like"/>
    <property type="match status" value="2"/>
</dbReference>
<keyword evidence="3" id="KW-1185">Reference proteome</keyword>
<dbReference type="AlphaFoldDB" id="A0A378I926"/>
<dbReference type="EMBL" id="UGNW01000001">
    <property type="protein sequence ID" value="STX31295.1"/>
    <property type="molecule type" value="Genomic_DNA"/>
</dbReference>
<evidence type="ECO:0000313" key="2">
    <source>
        <dbReference type="EMBL" id="STX31295.1"/>
    </source>
</evidence>
<reference evidence="1 3" key="1">
    <citation type="submission" date="2015-11" db="EMBL/GenBank/DDBJ databases">
        <title>Genomic analysis of 38 Legionella species identifies large and diverse effector repertoires.</title>
        <authorList>
            <person name="Burstein D."/>
            <person name="Amaro F."/>
            <person name="Zusman T."/>
            <person name="Lifshitz Z."/>
            <person name="Cohen O."/>
            <person name="Gilbert J.A."/>
            <person name="Pupko T."/>
            <person name="Shuman H.A."/>
            <person name="Segal G."/>
        </authorList>
    </citation>
    <scope>NUCLEOTIDE SEQUENCE [LARGE SCALE GENOMIC DNA]</scope>
    <source>
        <strain evidence="1 3">CDC#1407-AL-14</strain>
    </source>
</reference>
<dbReference type="OrthoDB" id="5646215at2"/>
<name>A0A378I926_9GAMM</name>
<sequence>MIKISLLLVLVFKALVCFPFRGNPQGAAVLDYVFPPPQIVYAGEPVRFRVRADFFALGQHCIYYWKAPVNAVLTYVSGNCPLLNIGKIDPRTPFSFCYFDVTIPSYLNQAINGEIAYHNHSFNSRGTCGGNEFQAHSPFFTVKVIPHPLSIAAIPEQSATANLNFNFNLANAVNYYLENAQAGAPPVIQVEPVEQNGLRFNPASQSLTGKPRLPGVYHFKLTASNLHSRTAAGLLTVNVSENAKEKPVFIPELILPPAMASQLYQLNLSSFLMANSDFFSSDQIRFRLDTRQANADWIKLSADGQKLEGIVPDNDESFWSFTLIASSNAGGDSAAKTFVIEKAIDPEKKPIIQSRRLGVKAGDYFSLDIQDLLVNRKEHSGIRLYLDKVEPAAPWIHYGAGSQTRLEGEIPLDAMGETFEMTVHAASREGGNSEAVIIPLNVAANPVYQPRLKDPSLILPLAYTGQAYSFDFVREKTIYPDYRTIAYQVFLSDECLGISNPPWLRINNNKLEANIPEGLTEDIFFCLQIRNKPGGLSEATPLTMRIATSAF</sequence>
<dbReference type="EMBL" id="LNXT01000048">
    <property type="protein sequence ID" value="KTC67996.1"/>
    <property type="molecule type" value="Genomic_DNA"/>
</dbReference>
<gene>
    <name evidence="1" type="ORF">Lbir_2598</name>
    <name evidence="2" type="ORF">NCTC12437_01066</name>
</gene>
<evidence type="ECO:0000313" key="4">
    <source>
        <dbReference type="Proteomes" id="UP000255066"/>
    </source>
</evidence>
<evidence type="ECO:0000313" key="3">
    <source>
        <dbReference type="Proteomes" id="UP000054735"/>
    </source>
</evidence>
<reference evidence="2 4" key="2">
    <citation type="submission" date="2018-06" db="EMBL/GenBank/DDBJ databases">
        <authorList>
            <consortium name="Pathogen Informatics"/>
            <person name="Doyle S."/>
        </authorList>
    </citation>
    <scope>NUCLEOTIDE SEQUENCE [LARGE SCALE GENOMIC DNA]</scope>
    <source>
        <strain evidence="2 4">NCTC12437</strain>
    </source>
</reference>
<dbReference type="Proteomes" id="UP000255066">
    <property type="component" value="Unassembled WGS sequence"/>
</dbReference>
<dbReference type="GO" id="GO:0016020">
    <property type="term" value="C:membrane"/>
    <property type="evidence" value="ECO:0007669"/>
    <property type="project" value="InterPro"/>
</dbReference>
<proteinExistence type="predicted"/>
<accession>A0A378I926</accession>
<organism evidence="2 4">
    <name type="scientific">Legionella birminghamensis</name>
    <dbReference type="NCBI Taxonomy" id="28083"/>
    <lineage>
        <taxon>Bacteria</taxon>
        <taxon>Pseudomonadati</taxon>
        <taxon>Pseudomonadota</taxon>
        <taxon>Gammaproteobacteria</taxon>
        <taxon>Legionellales</taxon>
        <taxon>Legionellaceae</taxon>
        <taxon>Legionella</taxon>
    </lineage>
</organism>
<evidence type="ECO:0000313" key="1">
    <source>
        <dbReference type="EMBL" id="KTC67996.1"/>
    </source>
</evidence>